<reference evidence="2" key="2">
    <citation type="submission" date="2023-05" db="EMBL/GenBank/DDBJ databases">
        <authorList>
            <consortium name="Lawrence Berkeley National Laboratory"/>
            <person name="Steindorff A."/>
            <person name="Hensen N."/>
            <person name="Bonometti L."/>
            <person name="Westerberg I."/>
            <person name="Brannstrom I.O."/>
            <person name="Guillou S."/>
            <person name="Cros-Aarteil S."/>
            <person name="Calhoun S."/>
            <person name="Haridas S."/>
            <person name="Kuo A."/>
            <person name="Mondo S."/>
            <person name="Pangilinan J."/>
            <person name="Riley R."/>
            <person name="Labutti K."/>
            <person name="Andreopoulos B."/>
            <person name="Lipzen A."/>
            <person name="Chen C."/>
            <person name="Yanf M."/>
            <person name="Daum C."/>
            <person name="Ng V."/>
            <person name="Clum A."/>
            <person name="Ohm R."/>
            <person name="Martin F."/>
            <person name="Silar P."/>
            <person name="Natvig D."/>
            <person name="Lalanne C."/>
            <person name="Gautier V."/>
            <person name="Ament-Velasquez S.L."/>
            <person name="Kruys A."/>
            <person name="Hutchinson M.I."/>
            <person name="Powell A.J."/>
            <person name="Barry K."/>
            <person name="Miller A.N."/>
            <person name="Grigoriev I.V."/>
            <person name="Debuchy R."/>
            <person name="Gladieux P."/>
            <person name="Thoren M.H."/>
            <person name="Johannesson H."/>
        </authorList>
    </citation>
    <scope>NUCLEOTIDE SEQUENCE</scope>
    <source>
        <strain evidence="2">CBS 731.68</strain>
    </source>
</reference>
<organism evidence="2 3">
    <name type="scientific">Parathielavia appendiculata</name>
    <dbReference type="NCBI Taxonomy" id="2587402"/>
    <lineage>
        <taxon>Eukaryota</taxon>
        <taxon>Fungi</taxon>
        <taxon>Dikarya</taxon>
        <taxon>Ascomycota</taxon>
        <taxon>Pezizomycotina</taxon>
        <taxon>Sordariomycetes</taxon>
        <taxon>Sordariomycetidae</taxon>
        <taxon>Sordariales</taxon>
        <taxon>Chaetomiaceae</taxon>
        <taxon>Parathielavia</taxon>
    </lineage>
</organism>
<accession>A0AAN6TSS9</accession>
<keyword evidence="3" id="KW-1185">Reference proteome</keyword>
<gene>
    <name evidence="2" type="ORF">N657DRAFT_674530</name>
</gene>
<dbReference type="Proteomes" id="UP001302602">
    <property type="component" value="Unassembled WGS sequence"/>
</dbReference>
<evidence type="ECO:0000313" key="2">
    <source>
        <dbReference type="EMBL" id="KAK4120004.1"/>
    </source>
</evidence>
<dbReference type="RefSeq" id="XP_062643776.1">
    <property type="nucleotide sequence ID" value="XM_062795757.1"/>
</dbReference>
<proteinExistence type="predicted"/>
<comment type="caution">
    <text evidence="2">The sequence shown here is derived from an EMBL/GenBank/DDBJ whole genome shotgun (WGS) entry which is preliminary data.</text>
</comment>
<feature type="region of interest" description="Disordered" evidence="1">
    <location>
        <begin position="173"/>
        <end position="196"/>
    </location>
</feature>
<dbReference type="GeneID" id="87832525"/>
<protein>
    <submittedName>
        <fullName evidence="2">Uncharacterized protein</fullName>
    </submittedName>
</protein>
<dbReference type="EMBL" id="MU853242">
    <property type="protein sequence ID" value="KAK4120004.1"/>
    <property type="molecule type" value="Genomic_DNA"/>
</dbReference>
<name>A0AAN6TSS9_9PEZI</name>
<reference evidence="2" key="1">
    <citation type="journal article" date="2023" name="Mol. Phylogenet. Evol.">
        <title>Genome-scale phylogeny and comparative genomics of the fungal order Sordariales.</title>
        <authorList>
            <person name="Hensen N."/>
            <person name="Bonometti L."/>
            <person name="Westerberg I."/>
            <person name="Brannstrom I.O."/>
            <person name="Guillou S."/>
            <person name="Cros-Aarteil S."/>
            <person name="Calhoun S."/>
            <person name="Haridas S."/>
            <person name="Kuo A."/>
            <person name="Mondo S."/>
            <person name="Pangilinan J."/>
            <person name="Riley R."/>
            <person name="LaButti K."/>
            <person name="Andreopoulos B."/>
            <person name="Lipzen A."/>
            <person name="Chen C."/>
            <person name="Yan M."/>
            <person name="Daum C."/>
            <person name="Ng V."/>
            <person name="Clum A."/>
            <person name="Steindorff A."/>
            <person name="Ohm R.A."/>
            <person name="Martin F."/>
            <person name="Silar P."/>
            <person name="Natvig D.O."/>
            <person name="Lalanne C."/>
            <person name="Gautier V."/>
            <person name="Ament-Velasquez S.L."/>
            <person name="Kruys A."/>
            <person name="Hutchinson M.I."/>
            <person name="Powell A.J."/>
            <person name="Barry K."/>
            <person name="Miller A.N."/>
            <person name="Grigoriev I.V."/>
            <person name="Debuchy R."/>
            <person name="Gladieux P."/>
            <person name="Hiltunen Thoren M."/>
            <person name="Johannesson H."/>
        </authorList>
    </citation>
    <scope>NUCLEOTIDE SEQUENCE</scope>
    <source>
        <strain evidence="2">CBS 731.68</strain>
    </source>
</reference>
<evidence type="ECO:0000313" key="3">
    <source>
        <dbReference type="Proteomes" id="UP001302602"/>
    </source>
</evidence>
<evidence type="ECO:0000256" key="1">
    <source>
        <dbReference type="SAM" id="MobiDB-lite"/>
    </source>
</evidence>
<feature type="region of interest" description="Disordered" evidence="1">
    <location>
        <begin position="109"/>
        <end position="135"/>
    </location>
</feature>
<dbReference type="AlphaFoldDB" id="A0AAN6TSS9"/>
<feature type="compositionally biased region" description="Polar residues" evidence="1">
    <location>
        <begin position="177"/>
        <end position="196"/>
    </location>
</feature>
<sequence>MGTVTSSDRFNDNQAFLRLSFESGPTQLYPPRPNADFDLHPRQRLFRPETSTMPRQPNLYRRLSERRDEIRLLGLLPESRATGIPHCTHSTHSVRDLTAEYLALLSGAAQSSQTATTTNGSSSSSSLSKRSSTSRWINSRLPPHLASLEPISRRHLTSPPRYQHRFTWGDYAGSRSGCGSTPYASAKTTSTSVRAS</sequence>